<dbReference type="WBParaSite" id="L893_g30956.t1">
    <property type="protein sequence ID" value="L893_g30956.t1"/>
    <property type="gene ID" value="L893_g30956"/>
</dbReference>
<feature type="transmembrane region" description="Helical" evidence="1">
    <location>
        <begin position="148"/>
        <end position="171"/>
    </location>
</feature>
<accession>A0A1I7ZYU7</accession>
<keyword evidence="1" id="KW-0812">Transmembrane</keyword>
<feature type="transmembrane region" description="Helical" evidence="1">
    <location>
        <begin position="43"/>
        <end position="67"/>
    </location>
</feature>
<keyword evidence="1" id="KW-0472">Membrane</keyword>
<feature type="transmembrane region" description="Helical" evidence="1">
    <location>
        <begin position="196"/>
        <end position="216"/>
    </location>
</feature>
<dbReference type="SUPFAM" id="SSF81321">
    <property type="entry name" value="Family A G protein-coupled receptor-like"/>
    <property type="match status" value="1"/>
</dbReference>
<dbReference type="Proteomes" id="UP000095287">
    <property type="component" value="Unplaced"/>
</dbReference>
<evidence type="ECO:0000256" key="1">
    <source>
        <dbReference type="SAM" id="Phobius"/>
    </source>
</evidence>
<name>A0A1I7ZYU7_9BILA</name>
<evidence type="ECO:0000313" key="3">
    <source>
        <dbReference type="WBParaSite" id="L893_g30956.t1"/>
    </source>
</evidence>
<evidence type="ECO:0000313" key="2">
    <source>
        <dbReference type="Proteomes" id="UP000095287"/>
    </source>
</evidence>
<feature type="transmembrane region" description="Helical" evidence="1">
    <location>
        <begin position="236"/>
        <end position="254"/>
    </location>
</feature>
<protein>
    <submittedName>
        <fullName evidence="3">7TM_GPCR_Srx domain-containing protein</fullName>
    </submittedName>
</protein>
<dbReference type="Gene3D" id="1.20.1070.10">
    <property type="entry name" value="Rhodopsin 7-helix transmembrane proteins"/>
    <property type="match status" value="1"/>
</dbReference>
<dbReference type="AlphaFoldDB" id="A0A1I7ZYU7"/>
<feature type="transmembrane region" description="Helical" evidence="1">
    <location>
        <begin position="12"/>
        <end position="31"/>
    </location>
</feature>
<keyword evidence="1" id="KW-1133">Transmembrane helix</keyword>
<feature type="transmembrane region" description="Helical" evidence="1">
    <location>
        <begin position="111"/>
        <end position="128"/>
    </location>
</feature>
<organism evidence="2 3">
    <name type="scientific">Steinernema glaseri</name>
    <dbReference type="NCBI Taxonomy" id="37863"/>
    <lineage>
        <taxon>Eukaryota</taxon>
        <taxon>Metazoa</taxon>
        <taxon>Ecdysozoa</taxon>
        <taxon>Nematoda</taxon>
        <taxon>Chromadorea</taxon>
        <taxon>Rhabditida</taxon>
        <taxon>Tylenchina</taxon>
        <taxon>Panagrolaimomorpha</taxon>
        <taxon>Strongyloidoidea</taxon>
        <taxon>Steinernematidae</taxon>
        <taxon>Steinernema</taxon>
    </lineage>
</organism>
<proteinExistence type="predicted"/>
<reference evidence="3" key="1">
    <citation type="submission" date="2016-11" db="UniProtKB">
        <authorList>
            <consortium name="WormBaseParasite"/>
        </authorList>
    </citation>
    <scope>IDENTIFICATION</scope>
</reference>
<keyword evidence="2" id="KW-1185">Reference proteome</keyword>
<sequence length="261" mass="29247">MRAVTYICIGEGLLSAVTLIVNSIVMTGLLLKGKQRSTHLSMLLIKMAFDCGFAIGVVDAPFIVFITGNVVESLEAAIGTLHLLVSIDRLCAMKQPLNYPDISSKIQKMTIVLITATFGVCFTLYAVTRHDPAPHRGYQLSQFINSSVQSTIHIVTFVVFLVSLVASGFFLKEFRKYVNNRVTAESSSEDHHARKVNLVVMYLLTSEFMLLIIPSFTEIVLNRIFHLNTVYRYGPIVHPFIVLYTTLCAVLFFCKLSNKKW</sequence>